<organism evidence="9 10">
    <name type="scientific">Pseudomonas versuta</name>
    <dbReference type="NCBI Taxonomy" id="1788301"/>
    <lineage>
        <taxon>Bacteria</taxon>
        <taxon>Pseudomonadati</taxon>
        <taxon>Pseudomonadota</taxon>
        <taxon>Gammaproteobacteria</taxon>
        <taxon>Pseudomonadales</taxon>
        <taxon>Pseudomonadaceae</taxon>
        <taxon>Pseudomonas</taxon>
    </lineage>
</organism>
<evidence type="ECO:0000256" key="3">
    <source>
        <dbReference type="ARBA" id="ARBA00022729"/>
    </source>
</evidence>
<evidence type="ECO:0000256" key="7">
    <source>
        <dbReference type="SAM" id="SignalP"/>
    </source>
</evidence>
<feature type="signal peptide" evidence="7">
    <location>
        <begin position="1"/>
        <end position="23"/>
    </location>
</feature>
<evidence type="ECO:0000313" key="10">
    <source>
        <dbReference type="Proteomes" id="UP000185990"/>
    </source>
</evidence>
<dbReference type="GO" id="GO:0042597">
    <property type="term" value="C:periplasmic space"/>
    <property type="evidence" value="ECO:0007669"/>
    <property type="project" value="UniProtKB-SubCell"/>
</dbReference>
<feature type="chain" id="PRO_5005790591" evidence="7">
    <location>
        <begin position="24"/>
        <end position="138"/>
    </location>
</feature>
<evidence type="ECO:0000256" key="6">
    <source>
        <dbReference type="PIRSR" id="PIRSR009103-2"/>
    </source>
</evidence>
<dbReference type="Proteomes" id="UP000185990">
    <property type="component" value="Unassembled WGS sequence"/>
</dbReference>
<evidence type="ECO:0000256" key="4">
    <source>
        <dbReference type="ARBA" id="ARBA00022764"/>
    </source>
</evidence>
<evidence type="ECO:0000256" key="5">
    <source>
        <dbReference type="PIRSR" id="PIRSR009103-1"/>
    </source>
</evidence>
<gene>
    <name evidence="8" type="ORF">BOH73_08260</name>
    <name evidence="9" type="ORF">BOH74_04855</name>
</gene>
<name>A0A0M3UDT9_9PSED</name>
<evidence type="ECO:0000313" key="9">
    <source>
        <dbReference type="EMBL" id="OKA27118.1"/>
    </source>
</evidence>
<dbReference type="PIRSF" id="PIRSF009103">
    <property type="entry name" value="Ivy"/>
    <property type="match status" value="1"/>
</dbReference>
<dbReference type="RefSeq" id="WP_060692870.1">
    <property type="nucleotide sequence ID" value="NZ_CP012676.1"/>
</dbReference>
<dbReference type="EMBL" id="MPJD01000010">
    <property type="protein sequence ID" value="OKA27118.1"/>
    <property type="molecule type" value="Genomic_DNA"/>
</dbReference>
<reference evidence="9 10" key="1">
    <citation type="submission" date="2016-11" db="EMBL/GenBank/DDBJ databases">
        <title>Draft genome of Pseudomonas versuta A4R1.12.</title>
        <authorList>
            <person name="See-Too W.-S."/>
        </authorList>
    </citation>
    <scope>NUCLEOTIDE SEQUENCE [LARGE SCALE GENOMIC DNA]</scope>
    <source>
        <strain evidence="9 10">A4R1.12</strain>
    </source>
</reference>
<keyword evidence="4" id="KW-0574">Periplasm</keyword>
<dbReference type="Proteomes" id="UP000186677">
    <property type="component" value="Unassembled WGS sequence"/>
</dbReference>
<keyword evidence="11" id="KW-1185">Reference proteome</keyword>
<keyword evidence="3 7" id="KW-0732">Signal</keyword>
<dbReference type="OrthoDB" id="8858386at2"/>
<keyword evidence="6" id="KW-1015">Disulfide bond</keyword>
<comment type="similarity">
    <text evidence="2">Belongs to the ivy family.</text>
</comment>
<evidence type="ECO:0000256" key="1">
    <source>
        <dbReference type="ARBA" id="ARBA00004418"/>
    </source>
</evidence>
<comment type="caution">
    <text evidence="9">The sequence shown here is derived from an EMBL/GenBank/DDBJ whole genome shotgun (WGS) entry which is preliminary data.</text>
</comment>
<dbReference type="InterPro" id="IPR036501">
    <property type="entry name" value="Inhibitor_vert_lysozyme_sf"/>
</dbReference>
<dbReference type="Gene3D" id="3.40.1420.10">
    <property type="entry name" value="Inhibitor of vertebrate lysozyme"/>
    <property type="match status" value="1"/>
</dbReference>
<dbReference type="EMBL" id="MPJC01000004">
    <property type="protein sequence ID" value="OKA22409.1"/>
    <property type="molecule type" value="Genomic_DNA"/>
</dbReference>
<dbReference type="InterPro" id="IPR014453">
    <property type="entry name" value="Inhibitor_vertebrate_lysozyme"/>
</dbReference>
<reference evidence="8 11" key="2">
    <citation type="submission" date="2016-11" db="EMBL/GenBank/DDBJ databases">
        <title>Draft genome of Pseudomonas versuta A4R1.5.</title>
        <authorList>
            <person name="See-Too W.-S."/>
        </authorList>
    </citation>
    <scope>NUCLEOTIDE SEQUENCE [LARGE SCALE GENOMIC DNA]</scope>
    <source>
        <strain evidence="8 11">A4R1.5</strain>
    </source>
</reference>
<sequence>MKKARLSILAGSCMMLIAAGASAEQYLPELASKTPYKKAYAEMLSFPGWVSKAQGTASPVERVSVEGKSFTVGHMCKPHDCADNQLSVVFNADGTKSWGLLATRSADGEAFNKQLLGNPDNVVEGLLNKSFSDNNPED</sequence>
<dbReference type="SUPFAM" id="SSF89872">
    <property type="entry name" value="Inhibitor of vertebrate lysozyme, Ivy"/>
    <property type="match status" value="1"/>
</dbReference>
<evidence type="ECO:0000256" key="2">
    <source>
        <dbReference type="ARBA" id="ARBA00009724"/>
    </source>
</evidence>
<accession>A0A0M3UDT9</accession>
<dbReference type="KEGG" id="ppsy:AOC04_09830"/>
<proteinExistence type="inferred from homology"/>
<dbReference type="Pfam" id="PF08816">
    <property type="entry name" value="Ivy"/>
    <property type="match status" value="1"/>
</dbReference>
<protein>
    <submittedName>
        <fullName evidence="9">Lysozyme inhibitor</fullName>
    </submittedName>
</protein>
<comment type="subcellular location">
    <subcellularLocation>
        <location evidence="1">Periplasm</location>
    </subcellularLocation>
</comment>
<dbReference type="AlphaFoldDB" id="A0A0M3UDT9"/>
<feature type="disulfide bond" evidence="6">
    <location>
        <begin position="76"/>
        <end position="81"/>
    </location>
</feature>
<evidence type="ECO:0000313" key="8">
    <source>
        <dbReference type="EMBL" id="OKA22409.1"/>
    </source>
</evidence>
<accession>A0A1Q4KL48</accession>
<feature type="site" description="Important for lysozyme inhibition" evidence="5">
    <location>
        <position position="79"/>
    </location>
</feature>
<evidence type="ECO:0000313" key="11">
    <source>
        <dbReference type="Proteomes" id="UP000186677"/>
    </source>
</evidence>